<organism evidence="12 13">
    <name type="scientific">Babesia microti (strain RI)</name>
    <dbReference type="NCBI Taxonomy" id="1133968"/>
    <lineage>
        <taxon>Eukaryota</taxon>
        <taxon>Sar</taxon>
        <taxon>Alveolata</taxon>
        <taxon>Apicomplexa</taxon>
        <taxon>Aconoidasida</taxon>
        <taxon>Piroplasmida</taxon>
        <taxon>Babesiidae</taxon>
        <taxon>Babesia</taxon>
    </lineage>
</organism>
<evidence type="ECO:0000256" key="7">
    <source>
        <dbReference type="ARBA" id="ARBA00022679"/>
    </source>
</evidence>
<dbReference type="GeneID" id="24425939"/>
<evidence type="ECO:0000256" key="5">
    <source>
        <dbReference type="ARBA" id="ARBA00022552"/>
    </source>
</evidence>
<sequence length="273" mass="30346">MNLILISSSDIIDTNNTYTAVLKNNHFLHCVNVLKSKIGDTLRIGVINHGHGLAIVKNITNEYITIELEQPLHLIKCSNTVPVLDIAFVIPRPKAIDNSIKIAVTLGVGKISLICTDNIEKSYLLSSHITPTSVESCIKKGLEQCMDTRPPSVDLFRSWNHFIDYLNTNINYYKLIYVLHDKGTDDLSHVIDHRYGPILLIIGPERGWLDAEIDKFESLNCRILSLGSRILTCSTALSVSLGLFSNLLTNKSLRNGLHPANRNANVIPGNLLN</sequence>
<dbReference type="InterPro" id="IPR046886">
    <property type="entry name" value="RsmE_MTase_dom"/>
</dbReference>
<dbReference type="InterPro" id="IPR029026">
    <property type="entry name" value="tRNA_m1G_MTases_N"/>
</dbReference>
<keyword evidence="6 12" id="KW-0489">Methyltransferase</keyword>
<protein>
    <recommendedName>
        <fullName evidence="3">16S rRNA (uracil(1498)-N(3))-methyltransferase</fullName>
        <ecNumber evidence="3">2.1.1.193</ecNumber>
    </recommendedName>
</protein>
<comment type="function">
    <text evidence="9">Specifically methylates the N3 position of the uracil ring of uridine 1498 (m3U1498) in 16S rRNA. Acts on the fully assembled 30S ribosomal subunit.</text>
</comment>
<evidence type="ECO:0000256" key="9">
    <source>
        <dbReference type="ARBA" id="ARBA00025699"/>
    </source>
</evidence>
<dbReference type="EMBL" id="LN871599">
    <property type="protein sequence ID" value="SIO73661.1"/>
    <property type="molecule type" value="Genomic_DNA"/>
</dbReference>
<dbReference type="CDD" id="cd18084">
    <property type="entry name" value="RsmE-like"/>
    <property type="match status" value="1"/>
</dbReference>
<evidence type="ECO:0000256" key="1">
    <source>
        <dbReference type="ARBA" id="ARBA00004496"/>
    </source>
</evidence>
<evidence type="ECO:0000313" key="12">
    <source>
        <dbReference type="EMBL" id="SIO73661.1"/>
    </source>
</evidence>
<dbReference type="InterPro" id="IPR006700">
    <property type="entry name" value="RsmE"/>
</dbReference>
<dbReference type="SUPFAM" id="SSF75217">
    <property type="entry name" value="alpha/beta knot"/>
    <property type="match status" value="1"/>
</dbReference>
<dbReference type="NCBIfam" id="TIGR00046">
    <property type="entry name" value="RsmE family RNA methyltransferase"/>
    <property type="match status" value="1"/>
</dbReference>
<feature type="domain" description="Ribosomal RNA small subunit methyltransferase E methyltransferase" evidence="11">
    <location>
        <begin position="83"/>
        <end position="243"/>
    </location>
</feature>
<dbReference type="VEuPathDB" id="PiroplasmaDB:BmR1_04g06470"/>
<comment type="similarity">
    <text evidence="2">Belongs to the RNA methyltransferase RsmE family.</text>
</comment>
<keyword evidence="13" id="KW-1185">Reference proteome</keyword>
<keyword evidence="8" id="KW-0949">S-adenosyl-L-methionine</keyword>
<dbReference type="Gene3D" id="3.40.1280.10">
    <property type="match status" value="1"/>
</dbReference>
<evidence type="ECO:0000256" key="3">
    <source>
        <dbReference type="ARBA" id="ARBA00012328"/>
    </source>
</evidence>
<keyword evidence="5" id="KW-0698">rRNA processing</keyword>
<reference evidence="12 13" key="3">
    <citation type="journal article" date="2016" name="Sci. Rep.">
        <title>Genome-wide diversity and gene expression profiling of Babesia microti isolates identify polymorphic genes that mediate host-pathogen interactions.</title>
        <authorList>
            <person name="Silva J.C."/>
            <person name="Cornillot E."/>
            <person name="McCracken C."/>
            <person name="Usmani-Brown S."/>
            <person name="Dwivedi A."/>
            <person name="Ifeonu O.O."/>
            <person name="Crabtree J."/>
            <person name="Gotia H.T."/>
            <person name="Virji A.Z."/>
            <person name="Reynes C."/>
            <person name="Colinge J."/>
            <person name="Kumar V."/>
            <person name="Lawres L."/>
            <person name="Pazzi J.E."/>
            <person name="Pablo J.V."/>
            <person name="Hung C."/>
            <person name="Brancato J."/>
            <person name="Kumari P."/>
            <person name="Orvis J."/>
            <person name="Tretina K."/>
            <person name="Chibucos M."/>
            <person name="Ott S."/>
            <person name="Sadzewicz L."/>
            <person name="Sengamalay N."/>
            <person name="Shetty A.C."/>
            <person name="Su Q."/>
            <person name="Tallon L."/>
            <person name="Fraser C.M."/>
            <person name="Frutos R."/>
            <person name="Molina D.M."/>
            <person name="Krause P.J."/>
            <person name="Ben Mamoun C."/>
        </authorList>
    </citation>
    <scope>NUCLEOTIDE SEQUENCE [LARGE SCALE GENOMIC DNA]</scope>
    <source>
        <strain evidence="12 13">RI</strain>
    </source>
</reference>
<evidence type="ECO:0000256" key="10">
    <source>
        <dbReference type="ARBA" id="ARBA00047944"/>
    </source>
</evidence>
<evidence type="ECO:0000259" key="11">
    <source>
        <dbReference type="Pfam" id="PF04452"/>
    </source>
</evidence>
<dbReference type="AlphaFoldDB" id="A0A1N6LXS2"/>
<dbReference type="GO" id="GO:0070042">
    <property type="term" value="F:rRNA (uridine-N3-)-methyltransferase activity"/>
    <property type="evidence" value="ECO:0007669"/>
    <property type="project" value="TreeGrafter"/>
</dbReference>
<name>A0A1N6LXS2_BABMR</name>
<reference evidence="12 13" key="1">
    <citation type="journal article" date="2012" name="Nucleic Acids Res.">
        <title>Sequencing of the smallest Apicomplexan genome from the human pathogen Babesia microti.</title>
        <authorList>
            <person name="Cornillot E."/>
            <person name="Hadj-Kaddour K."/>
            <person name="Dassouli A."/>
            <person name="Noel B."/>
            <person name="Ranwez V."/>
            <person name="Vacherie B."/>
            <person name="Augagneur Y."/>
            <person name="Bres V."/>
            <person name="Duclos A."/>
            <person name="Randazzo S."/>
            <person name="Carcy B."/>
            <person name="Debierre-Grockiego F."/>
            <person name="Delbecq S."/>
            <person name="Moubri-Menage K."/>
            <person name="Shams-Eldin H."/>
            <person name="Usmani-Brown S."/>
            <person name="Bringaud F."/>
            <person name="Wincker P."/>
            <person name="Vivares C.P."/>
            <person name="Schwarz R.T."/>
            <person name="Schetters T.P."/>
            <person name="Krause P.J."/>
            <person name="Gorenflot A."/>
            <person name="Berry V."/>
            <person name="Barbe V."/>
            <person name="Ben Mamoun C."/>
        </authorList>
    </citation>
    <scope>NUCLEOTIDE SEQUENCE [LARGE SCALE GENOMIC DNA]</scope>
    <source>
        <strain evidence="12 13">RI</strain>
    </source>
</reference>
<evidence type="ECO:0000256" key="8">
    <source>
        <dbReference type="ARBA" id="ARBA00022691"/>
    </source>
</evidence>
<dbReference type="Proteomes" id="UP000002899">
    <property type="component" value="Chromosome IV"/>
</dbReference>
<dbReference type="GO" id="GO:0070475">
    <property type="term" value="P:rRNA base methylation"/>
    <property type="evidence" value="ECO:0007669"/>
    <property type="project" value="TreeGrafter"/>
</dbReference>
<keyword evidence="4" id="KW-0963">Cytoplasm</keyword>
<evidence type="ECO:0000313" key="13">
    <source>
        <dbReference type="Proteomes" id="UP000002899"/>
    </source>
</evidence>
<dbReference type="PIRSF" id="PIRSF015601">
    <property type="entry name" value="MTase_slr0722"/>
    <property type="match status" value="1"/>
</dbReference>
<comment type="subcellular location">
    <subcellularLocation>
        <location evidence="1">Cytoplasm</location>
    </subcellularLocation>
</comment>
<evidence type="ECO:0000256" key="2">
    <source>
        <dbReference type="ARBA" id="ARBA00005528"/>
    </source>
</evidence>
<comment type="catalytic activity">
    <reaction evidence="10">
        <text>uridine(1498) in 16S rRNA + S-adenosyl-L-methionine = N(3)-methyluridine(1498) in 16S rRNA + S-adenosyl-L-homocysteine + H(+)</text>
        <dbReference type="Rhea" id="RHEA:42920"/>
        <dbReference type="Rhea" id="RHEA-COMP:10283"/>
        <dbReference type="Rhea" id="RHEA-COMP:10284"/>
        <dbReference type="ChEBI" id="CHEBI:15378"/>
        <dbReference type="ChEBI" id="CHEBI:57856"/>
        <dbReference type="ChEBI" id="CHEBI:59789"/>
        <dbReference type="ChEBI" id="CHEBI:65315"/>
        <dbReference type="ChEBI" id="CHEBI:74502"/>
        <dbReference type="EC" id="2.1.1.193"/>
    </reaction>
</comment>
<dbReference type="PANTHER" id="PTHR30027:SF3">
    <property type="entry name" value="16S RRNA (URACIL(1498)-N(3))-METHYLTRANSFERASE"/>
    <property type="match status" value="1"/>
</dbReference>
<dbReference type="PANTHER" id="PTHR30027">
    <property type="entry name" value="RIBOSOMAL RNA SMALL SUBUNIT METHYLTRANSFERASE E"/>
    <property type="match status" value="1"/>
</dbReference>
<evidence type="ECO:0000256" key="4">
    <source>
        <dbReference type="ARBA" id="ARBA00022490"/>
    </source>
</evidence>
<gene>
    <name evidence="12" type="ORF">BmR1_04g06470</name>
</gene>
<keyword evidence="7 12" id="KW-0808">Transferase</keyword>
<dbReference type="EC" id="2.1.1.193" evidence="3"/>
<dbReference type="Pfam" id="PF04452">
    <property type="entry name" value="Methyltrans_RNA"/>
    <property type="match status" value="1"/>
</dbReference>
<dbReference type="RefSeq" id="XP_021337735.1">
    <property type="nucleotide sequence ID" value="XM_021482513.1"/>
</dbReference>
<accession>A0A1N6LXS2</accession>
<evidence type="ECO:0000256" key="6">
    <source>
        <dbReference type="ARBA" id="ARBA00022603"/>
    </source>
</evidence>
<dbReference type="OrthoDB" id="2021042at2759"/>
<reference evidence="12 13" key="2">
    <citation type="journal article" date="2013" name="PLoS ONE">
        <title>Whole genome mapping and re-organization of the nuclear and mitochondrial genomes of Babesia microti isolates.</title>
        <authorList>
            <person name="Cornillot E."/>
            <person name="Dassouli A."/>
            <person name="Garg A."/>
            <person name="Pachikara N."/>
            <person name="Randazzo S."/>
            <person name="Depoix D."/>
            <person name="Carcy B."/>
            <person name="Delbecq S."/>
            <person name="Frutos R."/>
            <person name="Silva J.C."/>
            <person name="Sutton R."/>
            <person name="Krause P.J."/>
            <person name="Mamoun C.B."/>
        </authorList>
    </citation>
    <scope>NUCLEOTIDE SEQUENCE [LARGE SCALE GENOMIC DNA]</scope>
    <source>
        <strain evidence="12 13">RI</strain>
    </source>
</reference>
<dbReference type="InterPro" id="IPR029028">
    <property type="entry name" value="Alpha/beta_knot_MTases"/>
</dbReference>
<proteinExistence type="inferred from homology"/>
<dbReference type="KEGG" id="bmic:BmR1_04g06470"/>
<dbReference type="GO" id="GO:0005737">
    <property type="term" value="C:cytoplasm"/>
    <property type="evidence" value="ECO:0007669"/>
    <property type="project" value="UniProtKB-SubCell"/>
</dbReference>